<feature type="modified residue" description="4-aspartylphosphate" evidence="3">
    <location>
        <position position="538"/>
    </location>
</feature>
<organism evidence="6 7">
    <name type="scientific">Zygotorulaspora mrakii</name>
    <name type="common">Zygosaccharomyces mrakii</name>
    <dbReference type="NCBI Taxonomy" id="42260"/>
    <lineage>
        <taxon>Eukaryota</taxon>
        <taxon>Fungi</taxon>
        <taxon>Dikarya</taxon>
        <taxon>Ascomycota</taxon>
        <taxon>Saccharomycotina</taxon>
        <taxon>Saccharomycetes</taxon>
        <taxon>Saccharomycetales</taxon>
        <taxon>Saccharomycetaceae</taxon>
        <taxon>Zygotorulaspora</taxon>
    </lineage>
</organism>
<evidence type="ECO:0000256" key="2">
    <source>
        <dbReference type="ARBA" id="ARBA00023012"/>
    </source>
</evidence>
<dbReference type="GO" id="GO:0006950">
    <property type="term" value="P:response to stress"/>
    <property type="evidence" value="ECO:0007669"/>
    <property type="project" value="UniProtKB-ARBA"/>
</dbReference>
<feature type="region of interest" description="Disordered" evidence="4">
    <location>
        <begin position="638"/>
        <end position="700"/>
    </location>
</feature>
<proteinExistence type="predicted"/>
<dbReference type="FunFam" id="3.40.50.2300:FF:000146">
    <property type="entry name" value="Putative two-component response regulator SSK1p"/>
    <property type="match status" value="1"/>
</dbReference>
<feature type="region of interest" description="Disordered" evidence="4">
    <location>
        <begin position="117"/>
        <end position="154"/>
    </location>
</feature>
<dbReference type="RefSeq" id="XP_037142300.1">
    <property type="nucleotide sequence ID" value="XM_037286405.1"/>
</dbReference>
<dbReference type="CDD" id="cd17546">
    <property type="entry name" value="REC_hyHK_CKI1_RcsC-like"/>
    <property type="match status" value="1"/>
</dbReference>
<gene>
    <name evidence="6" type="ORF">HG535_0A05130</name>
</gene>
<dbReference type="PANTHER" id="PTHR45339">
    <property type="entry name" value="HYBRID SIGNAL TRANSDUCTION HISTIDINE KINASE J"/>
    <property type="match status" value="1"/>
</dbReference>
<evidence type="ECO:0000256" key="3">
    <source>
        <dbReference type="PROSITE-ProRule" id="PRU00169"/>
    </source>
</evidence>
<accession>A0A7H9AYB3</accession>
<dbReference type="SMART" id="SM00448">
    <property type="entry name" value="REC"/>
    <property type="match status" value="1"/>
</dbReference>
<evidence type="ECO:0000313" key="7">
    <source>
        <dbReference type="Proteomes" id="UP000509704"/>
    </source>
</evidence>
<name>A0A7H9AYB3_ZYGMR</name>
<feature type="compositionally biased region" description="Polar residues" evidence="4">
    <location>
        <begin position="129"/>
        <end position="143"/>
    </location>
</feature>
<feature type="region of interest" description="Disordered" evidence="4">
    <location>
        <begin position="451"/>
        <end position="479"/>
    </location>
</feature>
<dbReference type="KEGG" id="zmk:HG535_0A05130"/>
<dbReference type="Proteomes" id="UP000509704">
    <property type="component" value="Chromosome 1"/>
</dbReference>
<evidence type="ECO:0000313" key="6">
    <source>
        <dbReference type="EMBL" id="QLG70572.1"/>
    </source>
</evidence>
<dbReference type="PROSITE" id="PS50110">
    <property type="entry name" value="RESPONSE_REGULATORY"/>
    <property type="match status" value="1"/>
</dbReference>
<dbReference type="SUPFAM" id="SSF52172">
    <property type="entry name" value="CheY-like"/>
    <property type="match status" value="1"/>
</dbReference>
<dbReference type="OrthoDB" id="21225at2759"/>
<dbReference type="InterPro" id="IPR011006">
    <property type="entry name" value="CheY-like_superfamily"/>
</dbReference>
<feature type="region of interest" description="Disordered" evidence="4">
    <location>
        <begin position="1"/>
        <end position="22"/>
    </location>
</feature>
<keyword evidence="1 3" id="KW-0597">Phosphoprotein</keyword>
<sequence>MNEIASGAKIKQRSPTDASRPLSSALPWKVWVKIEGNPYNINQPISIQFNEMDTIDDLKTKLLERLNPSRWSQFVDNTSIAIGIYGTSTELDETPISATSPIETDSFLNRSRRFLPPESTPSPPFSFDKPSNMNPTNTASTIGSPHRSRSNSSGIAAVIPRSPLVRYSSILPYCNLHSYQQSRSEFSNVPMPLSTSLNTARGRHISIYKKPFKMITERDALDPNTEQQQIIFEPDALVVNIYADLFGYMGSQRSSEALSVIANNYEDSYIPATPLETINVATFIPTNEEIARQILESDEPNGKDDEFSLHTPPPPDLNIVDEPEAPQLLNSQSEQEETGREFKFITDEEQLLKESQSFKDTEQSSEHPKPAILLLPKGYTGDVDFSENSPKDDSAPFPASQVSTPKASAKPELTLTIPPYAPLDENEVGLIHPLLESERHKMEASPVSFKELGNEKSRPPTSEFGPHTQIPDRTTNSTSTNTKVFPNITVLIVEDNVINQTILCSFLRKHKISYKVAKNGQEAVEKWQEGDIDLIFMDLQLPILSGTEAAKQIRDLEKKKGSSKVESDKPTKKAPVIIVAFTASDSQSVKSNALLSGCNDYLTKPVNLHWLSKKINEWGCMQALIDFDAWKEGQSRMTERLSMKKSPKIPVKPEMKHSSSSHRIRSSSNGSSQSKLSETKNRPKLHSRKPTGTGITCEKC</sequence>
<feature type="domain" description="Response regulatory" evidence="5">
    <location>
        <begin position="489"/>
        <end position="619"/>
    </location>
</feature>
<dbReference type="EMBL" id="CP058604">
    <property type="protein sequence ID" value="QLG70572.1"/>
    <property type="molecule type" value="Genomic_DNA"/>
</dbReference>
<feature type="compositionally biased region" description="Basic and acidic residues" evidence="4">
    <location>
        <begin position="355"/>
        <end position="369"/>
    </location>
</feature>
<dbReference type="GO" id="GO:0000156">
    <property type="term" value="F:phosphorelay response regulator activity"/>
    <property type="evidence" value="ECO:0007669"/>
    <property type="project" value="UniProtKB-ARBA"/>
</dbReference>
<feature type="compositionally biased region" description="Low complexity" evidence="4">
    <location>
        <begin position="666"/>
        <end position="676"/>
    </location>
</feature>
<dbReference type="GeneID" id="59234208"/>
<evidence type="ECO:0000256" key="1">
    <source>
        <dbReference type="ARBA" id="ARBA00022553"/>
    </source>
</evidence>
<evidence type="ECO:0000256" key="4">
    <source>
        <dbReference type="SAM" id="MobiDB-lite"/>
    </source>
</evidence>
<feature type="region of interest" description="Disordered" evidence="4">
    <location>
        <begin position="299"/>
        <end position="322"/>
    </location>
</feature>
<reference evidence="6 7" key="1">
    <citation type="submission" date="2020-07" db="EMBL/GenBank/DDBJ databases">
        <title>The yeast mating-type switching endonuclease HO is a domesticated member of an unorthodox homing genetic element family.</title>
        <authorList>
            <person name="Coughlan A.Y."/>
            <person name="Lombardi L."/>
            <person name="Braun-Galleani S."/>
            <person name="Martos A.R."/>
            <person name="Galeote V."/>
            <person name="Bigey F."/>
            <person name="Dequin S."/>
            <person name="Byrne K.P."/>
            <person name="Wolfe K.H."/>
        </authorList>
    </citation>
    <scope>NUCLEOTIDE SEQUENCE [LARGE SCALE GENOMIC DNA]</scope>
    <source>
        <strain evidence="6 7">NRRL Y-6702</strain>
    </source>
</reference>
<dbReference type="AlphaFoldDB" id="A0A7H9AYB3"/>
<dbReference type="Pfam" id="PF00072">
    <property type="entry name" value="Response_reg"/>
    <property type="match status" value="1"/>
</dbReference>
<feature type="region of interest" description="Disordered" evidence="4">
    <location>
        <begin position="355"/>
        <end position="408"/>
    </location>
</feature>
<dbReference type="PANTHER" id="PTHR45339:SF5">
    <property type="entry name" value="HISTIDINE KINASE"/>
    <property type="match status" value="1"/>
</dbReference>
<keyword evidence="2" id="KW-0902">Two-component regulatory system</keyword>
<dbReference type="InterPro" id="IPR001789">
    <property type="entry name" value="Sig_transdc_resp-reg_receiver"/>
</dbReference>
<evidence type="ECO:0000259" key="5">
    <source>
        <dbReference type="PROSITE" id="PS50110"/>
    </source>
</evidence>
<keyword evidence="7" id="KW-1185">Reference proteome</keyword>
<protein>
    <recommendedName>
        <fullName evidence="5">Response regulatory domain-containing protein</fullName>
    </recommendedName>
</protein>
<dbReference type="Gene3D" id="3.40.50.2300">
    <property type="match status" value="1"/>
</dbReference>